<dbReference type="Gramene" id="Os11t0460500-01">
    <property type="protein sequence ID" value="Os11t0460500-01"/>
    <property type="gene ID" value="Os11g0460500"/>
</dbReference>
<sequence length="81" mass="9091">LHGLYLTRGCCDPDKWANLSKDYASNSFLWEAAIIYSKQLPHRTRCLPLLIVLLKATASRVDPILGRQGAPRGGCEIRQRP</sequence>
<proteinExistence type="predicted"/>
<protein>
    <submittedName>
        <fullName evidence="1">Os11g0460500 protein</fullName>
    </submittedName>
</protein>
<evidence type="ECO:0000313" key="1">
    <source>
        <dbReference type="EMBL" id="BAH95256.1"/>
    </source>
</evidence>
<organism evidence="1 2">
    <name type="scientific">Oryza sativa subsp. japonica</name>
    <name type="common">Rice</name>
    <dbReference type="NCBI Taxonomy" id="39947"/>
    <lineage>
        <taxon>Eukaryota</taxon>
        <taxon>Viridiplantae</taxon>
        <taxon>Streptophyta</taxon>
        <taxon>Embryophyta</taxon>
        <taxon>Tracheophyta</taxon>
        <taxon>Spermatophyta</taxon>
        <taxon>Magnoliopsida</taxon>
        <taxon>Liliopsida</taxon>
        <taxon>Poales</taxon>
        <taxon>Poaceae</taxon>
        <taxon>BOP clade</taxon>
        <taxon>Oryzoideae</taxon>
        <taxon>Oryzeae</taxon>
        <taxon>Oryzinae</taxon>
        <taxon>Oryza</taxon>
        <taxon>Oryza sativa</taxon>
    </lineage>
</organism>
<accession>A0A0N7KSW4</accession>
<feature type="non-terminal residue" evidence="1">
    <location>
        <position position="1"/>
    </location>
</feature>
<reference evidence="1 2" key="1">
    <citation type="journal article" date="2005" name="Nature">
        <title>The map-based sequence of the rice genome.</title>
        <authorList>
            <consortium name="International rice genome sequencing project (IRGSP)"/>
            <person name="Matsumoto T."/>
            <person name="Wu J."/>
            <person name="Kanamori H."/>
            <person name="Katayose Y."/>
            <person name="Fujisawa M."/>
            <person name="Namiki N."/>
            <person name="Mizuno H."/>
            <person name="Yamamoto K."/>
            <person name="Antonio B.A."/>
            <person name="Baba T."/>
            <person name="Sakata K."/>
            <person name="Nagamura Y."/>
            <person name="Aoki H."/>
            <person name="Arikawa K."/>
            <person name="Arita K."/>
            <person name="Bito T."/>
            <person name="Chiden Y."/>
            <person name="Fujitsuka N."/>
            <person name="Fukunaka R."/>
            <person name="Hamada M."/>
            <person name="Harada C."/>
            <person name="Hayashi A."/>
            <person name="Hijishita S."/>
            <person name="Honda M."/>
            <person name="Hosokawa S."/>
            <person name="Ichikawa Y."/>
            <person name="Idonuma A."/>
            <person name="Iijima M."/>
            <person name="Ikeda M."/>
            <person name="Ikeno M."/>
            <person name="Ito K."/>
            <person name="Ito S."/>
            <person name="Ito T."/>
            <person name="Ito Y."/>
            <person name="Ito Y."/>
            <person name="Iwabuchi A."/>
            <person name="Kamiya K."/>
            <person name="Karasawa W."/>
            <person name="Kurita K."/>
            <person name="Katagiri S."/>
            <person name="Kikuta A."/>
            <person name="Kobayashi H."/>
            <person name="Kobayashi N."/>
            <person name="Machita K."/>
            <person name="Maehara T."/>
            <person name="Masukawa M."/>
            <person name="Mizubayashi T."/>
            <person name="Mukai Y."/>
            <person name="Nagasaki H."/>
            <person name="Nagata Y."/>
            <person name="Naito S."/>
            <person name="Nakashima M."/>
            <person name="Nakama Y."/>
            <person name="Nakamichi Y."/>
            <person name="Nakamura M."/>
            <person name="Meguro A."/>
            <person name="Negishi M."/>
            <person name="Ohta I."/>
            <person name="Ohta T."/>
            <person name="Okamoto M."/>
            <person name="Ono N."/>
            <person name="Saji S."/>
            <person name="Sakaguchi M."/>
            <person name="Sakai K."/>
            <person name="Shibata M."/>
            <person name="Shimokawa T."/>
            <person name="Song J."/>
            <person name="Takazaki Y."/>
            <person name="Terasawa K."/>
            <person name="Tsugane M."/>
            <person name="Tsuji K."/>
            <person name="Ueda S."/>
            <person name="Waki K."/>
            <person name="Yamagata H."/>
            <person name="Yamamoto M."/>
            <person name="Yamamoto S."/>
            <person name="Yamane H."/>
            <person name="Yoshiki S."/>
            <person name="Yoshihara R."/>
            <person name="Yukawa K."/>
            <person name="Zhong H."/>
            <person name="Yano M."/>
            <person name="Yuan Q."/>
            <person name="Ouyang S."/>
            <person name="Liu J."/>
            <person name="Jones K.M."/>
            <person name="Gansberger K."/>
            <person name="Moffat K."/>
            <person name="Hill J."/>
            <person name="Bera J."/>
            <person name="Fadrosh D."/>
            <person name="Jin S."/>
            <person name="Johri S."/>
            <person name="Kim M."/>
            <person name="Overton L."/>
            <person name="Reardon M."/>
            <person name="Tsitrin T."/>
            <person name="Vuong H."/>
            <person name="Weaver B."/>
            <person name="Ciecko A."/>
            <person name="Tallon L."/>
            <person name="Jackson J."/>
            <person name="Pai G."/>
            <person name="Aken S.V."/>
            <person name="Utterback T."/>
            <person name="Reidmuller S."/>
            <person name="Feldblyum T."/>
            <person name="Hsiao J."/>
            <person name="Zismann V."/>
            <person name="Iobst S."/>
            <person name="de Vazeille A.R."/>
            <person name="Buell C.R."/>
            <person name="Ying K."/>
            <person name="Li Y."/>
            <person name="Lu T."/>
            <person name="Huang Y."/>
            <person name="Zhao Q."/>
            <person name="Feng Q."/>
            <person name="Zhang L."/>
            <person name="Zhu J."/>
            <person name="Weng Q."/>
            <person name="Mu J."/>
            <person name="Lu Y."/>
            <person name="Fan D."/>
            <person name="Liu Y."/>
            <person name="Guan J."/>
            <person name="Zhang Y."/>
            <person name="Yu S."/>
            <person name="Liu X."/>
            <person name="Zhang Y."/>
            <person name="Hong G."/>
            <person name="Han B."/>
            <person name="Choisne N."/>
            <person name="Demange N."/>
            <person name="Orjeda G."/>
            <person name="Samain S."/>
            <person name="Cattolico L."/>
            <person name="Pelletier E."/>
            <person name="Couloux A."/>
            <person name="Segurens B."/>
            <person name="Wincker P."/>
            <person name="D'Hont A."/>
            <person name="Scarpelli C."/>
            <person name="Weissenbach J."/>
            <person name="Salanoubat M."/>
            <person name="Quetier F."/>
            <person name="Yu Y."/>
            <person name="Kim H.R."/>
            <person name="Rambo T."/>
            <person name="Currie J."/>
            <person name="Collura K."/>
            <person name="Luo M."/>
            <person name="Yang T."/>
            <person name="Ammiraju J.S.S."/>
            <person name="Engler F."/>
            <person name="Soderlund C."/>
            <person name="Wing R.A."/>
            <person name="Palmer L.E."/>
            <person name="de la Bastide M."/>
            <person name="Spiegel L."/>
            <person name="Nascimento L."/>
            <person name="Zutavern T."/>
            <person name="O'Shaughnessy A."/>
            <person name="Dike S."/>
            <person name="Dedhia N."/>
            <person name="Preston R."/>
            <person name="Balija V."/>
            <person name="McCombie W.R."/>
            <person name="Chow T."/>
            <person name="Chen H."/>
            <person name="Chung M."/>
            <person name="Chen C."/>
            <person name="Shaw J."/>
            <person name="Wu H."/>
            <person name="Hsiao K."/>
            <person name="Chao Y."/>
            <person name="Chu M."/>
            <person name="Cheng C."/>
            <person name="Hour A."/>
            <person name="Lee P."/>
            <person name="Lin S."/>
            <person name="Lin Y."/>
            <person name="Liou J."/>
            <person name="Liu S."/>
            <person name="Hsing Y."/>
            <person name="Raghuvanshi S."/>
            <person name="Mohanty A."/>
            <person name="Bharti A.K."/>
            <person name="Gaur A."/>
            <person name="Gupta V."/>
            <person name="Kumar D."/>
            <person name="Ravi V."/>
            <person name="Vij S."/>
            <person name="Kapur A."/>
            <person name="Khurana P."/>
            <person name="Khurana P."/>
            <person name="Khurana J.P."/>
            <person name="Tyagi A.K."/>
            <person name="Gaikwad K."/>
            <person name="Singh A."/>
            <person name="Dalal V."/>
            <person name="Srivastava S."/>
            <person name="Dixit A."/>
            <person name="Pal A.K."/>
            <person name="Ghazi I.A."/>
            <person name="Yadav M."/>
            <person name="Pandit A."/>
            <person name="Bhargava A."/>
            <person name="Sureshbabu K."/>
            <person name="Batra K."/>
            <person name="Sharma T.R."/>
            <person name="Mohapatra T."/>
            <person name="Singh N.K."/>
            <person name="Messing J."/>
            <person name="Nelson A.B."/>
            <person name="Fuks G."/>
            <person name="Kavchok S."/>
            <person name="Keizer G."/>
            <person name="Linton E."/>
            <person name="Llaca V."/>
            <person name="Song R."/>
            <person name="Tanyolac B."/>
            <person name="Young S."/>
            <person name="Ho-Il K."/>
            <person name="Hahn J.H."/>
            <person name="Sangsakoo G."/>
            <person name="Vanavichit A."/>
            <person name="de Mattos Luiz.A.T."/>
            <person name="Zimmer P.D."/>
            <person name="Malone G."/>
            <person name="Dellagostin O."/>
            <person name="de Oliveira A.C."/>
            <person name="Bevan M."/>
            <person name="Bancroft I."/>
            <person name="Minx P."/>
            <person name="Cordum H."/>
            <person name="Wilson R."/>
            <person name="Cheng Z."/>
            <person name="Jin W."/>
            <person name="Jiang J."/>
            <person name="Leong S.A."/>
            <person name="Iwama H."/>
            <person name="Gojobori T."/>
            <person name="Itoh T."/>
            <person name="Niimura Y."/>
            <person name="Fujii Y."/>
            <person name="Habara T."/>
            <person name="Sakai H."/>
            <person name="Sato Y."/>
            <person name="Wilson G."/>
            <person name="Kumar K."/>
            <person name="McCouch S."/>
            <person name="Juretic N."/>
            <person name="Hoen D."/>
            <person name="Wright S."/>
            <person name="Bruskiewich R."/>
            <person name="Bureau T."/>
            <person name="Miyao A."/>
            <person name="Hirochika H."/>
            <person name="Nishikawa T."/>
            <person name="Kadowaki K."/>
            <person name="Sugiura M."/>
            <person name="Burr B."/>
            <person name="Sasaki T."/>
        </authorList>
    </citation>
    <scope>NUCLEOTIDE SEQUENCE [LARGE SCALE GENOMIC DNA]</scope>
    <source>
        <strain evidence="2">cv. Nipponbare</strain>
    </source>
</reference>
<dbReference type="Proteomes" id="UP000000763">
    <property type="component" value="Chromosome 11"/>
</dbReference>
<gene>
    <name evidence="1" type="ordered locus">Os11g0460500</name>
</gene>
<dbReference type="KEGG" id="dosa:Os11g0460500"/>
<dbReference type="AlphaFoldDB" id="A0A0N7KSW4"/>
<name>A0A0N7KSW4_ORYSJ</name>
<reference evidence="2" key="2">
    <citation type="journal article" date="2008" name="Nucleic Acids Res.">
        <title>The rice annotation project database (RAP-DB): 2008 update.</title>
        <authorList>
            <consortium name="The rice annotation project (RAP)"/>
        </authorList>
    </citation>
    <scope>GENOME REANNOTATION</scope>
    <source>
        <strain evidence="2">cv. Nipponbare</strain>
    </source>
</reference>
<evidence type="ECO:0000313" key="2">
    <source>
        <dbReference type="Proteomes" id="UP000000763"/>
    </source>
</evidence>
<dbReference type="EMBL" id="AP008217">
    <property type="protein sequence ID" value="BAH95256.1"/>
    <property type="molecule type" value="Genomic_DNA"/>
</dbReference>